<feature type="chain" id="PRO_5042935900" evidence="2">
    <location>
        <begin position="28"/>
        <end position="180"/>
    </location>
</feature>
<evidence type="ECO:0000256" key="1">
    <source>
        <dbReference type="SAM" id="MobiDB-lite"/>
    </source>
</evidence>
<gene>
    <name evidence="3" type="ORF">RIF29_34740</name>
</gene>
<keyword evidence="2" id="KW-0732">Signal</keyword>
<proteinExistence type="predicted"/>
<comment type="caution">
    <text evidence="3">The sequence shown here is derived from an EMBL/GenBank/DDBJ whole genome shotgun (WGS) entry which is preliminary data.</text>
</comment>
<evidence type="ECO:0000256" key="2">
    <source>
        <dbReference type="SAM" id="SignalP"/>
    </source>
</evidence>
<sequence length="180" mass="19314">MLVLEMEAKQNLLLLLVLMLLLVVLEMENGSQTEPHATVGADAAPGGAGSGTQTEPIAKRRKANKKAIASSETVVSSQPITRSKVSKEITRGVTMSQPVTRSKRRLLYKGSSSRHLAPNDENMAAVQEVPDENVTIAQLVSDYMSMMETWKKEAKKKGLKIIGEDKNKGGGGGAKKGGKK</sequence>
<feature type="signal peptide" evidence="2">
    <location>
        <begin position="1"/>
        <end position="27"/>
    </location>
</feature>
<protein>
    <submittedName>
        <fullName evidence="3">Uncharacterized protein</fullName>
    </submittedName>
</protein>
<dbReference type="Proteomes" id="UP001372338">
    <property type="component" value="Unassembled WGS sequence"/>
</dbReference>
<dbReference type="AlphaFoldDB" id="A0AAN9EEY9"/>
<evidence type="ECO:0000313" key="4">
    <source>
        <dbReference type="Proteomes" id="UP001372338"/>
    </source>
</evidence>
<name>A0AAN9EEY9_CROPI</name>
<reference evidence="3 4" key="1">
    <citation type="submission" date="2024-01" db="EMBL/GenBank/DDBJ databases">
        <title>The genomes of 5 underutilized Papilionoideae crops provide insights into root nodulation and disease resistanc.</title>
        <authorList>
            <person name="Yuan L."/>
        </authorList>
    </citation>
    <scope>NUCLEOTIDE SEQUENCE [LARGE SCALE GENOMIC DNA]</scope>
    <source>
        <strain evidence="3">ZHUSHIDOU_FW_LH</strain>
        <tissue evidence="3">Leaf</tissue>
    </source>
</reference>
<accession>A0AAN9EEY9</accession>
<keyword evidence="4" id="KW-1185">Reference proteome</keyword>
<feature type="region of interest" description="Disordered" evidence="1">
    <location>
        <begin position="35"/>
        <end position="55"/>
    </location>
</feature>
<organism evidence="3 4">
    <name type="scientific">Crotalaria pallida</name>
    <name type="common">Smooth rattlebox</name>
    <name type="synonym">Crotalaria striata</name>
    <dbReference type="NCBI Taxonomy" id="3830"/>
    <lineage>
        <taxon>Eukaryota</taxon>
        <taxon>Viridiplantae</taxon>
        <taxon>Streptophyta</taxon>
        <taxon>Embryophyta</taxon>
        <taxon>Tracheophyta</taxon>
        <taxon>Spermatophyta</taxon>
        <taxon>Magnoliopsida</taxon>
        <taxon>eudicotyledons</taxon>
        <taxon>Gunneridae</taxon>
        <taxon>Pentapetalae</taxon>
        <taxon>rosids</taxon>
        <taxon>fabids</taxon>
        <taxon>Fabales</taxon>
        <taxon>Fabaceae</taxon>
        <taxon>Papilionoideae</taxon>
        <taxon>50 kb inversion clade</taxon>
        <taxon>genistoids sensu lato</taxon>
        <taxon>core genistoids</taxon>
        <taxon>Crotalarieae</taxon>
        <taxon>Crotalaria</taxon>
    </lineage>
</organism>
<feature type="region of interest" description="Disordered" evidence="1">
    <location>
        <begin position="161"/>
        <end position="180"/>
    </location>
</feature>
<dbReference type="EMBL" id="JAYWIO010000007">
    <property type="protein sequence ID" value="KAK7251488.1"/>
    <property type="molecule type" value="Genomic_DNA"/>
</dbReference>
<feature type="compositionally biased region" description="Gly residues" evidence="1">
    <location>
        <begin position="169"/>
        <end position="180"/>
    </location>
</feature>
<evidence type="ECO:0000313" key="3">
    <source>
        <dbReference type="EMBL" id="KAK7251488.1"/>
    </source>
</evidence>